<evidence type="ECO:0000256" key="2">
    <source>
        <dbReference type="SAM" id="MobiDB-lite"/>
    </source>
</evidence>
<feature type="compositionally biased region" description="Low complexity" evidence="2">
    <location>
        <begin position="738"/>
        <end position="756"/>
    </location>
</feature>
<dbReference type="OrthoDB" id="377209at2759"/>
<dbReference type="InterPro" id="IPR051485">
    <property type="entry name" value="SR-CTD_assoc_factor"/>
</dbReference>
<organism evidence="4 5">
    <name type="scientific">Ophiocordyceps camponoti-floridani</name>
    <dbReference type="NCBI Taxonomy" id="2030778"/>
    <lineage>
        <taxon>Eukaryota</taxon>
        <taxon>Fungi</taxon>
        <taxon>Dikarya</taxon>
        <taxon>Ascomycota</taxon>
        <taxon>Pezizomycotina</taxon>
        <taxon>Sordariomycetes</taxon>
        <taxon>Hypocreomycetidae</taxon>
        <taxon>Hypocreales</taxon>
        <taxon>Ophiocordycipitaceae</taxon>
        <taxon>Ophiocordyceps</taxon>
    </lineage>
</organism>
<evidence type="ECO:0000256" key="1">
    <source>
        <dbReference type="ARBA" id="ARBA00022884"/>
    </source>
</evidence>
<comment type="caution">
    <text evidence="4">The sequence shown here is derived from an EMBL/GenBank/DDBJ whole genome shotgun (WGS) entry which is preliminary data.</text>
</comment>
<dbReference type="Proteomes" id="UP000562929">
    <property type="component" value="Unassembled WGS sequence"/>
</dbReference>
<dbReference type="InterPro" id="IPR006569">
    <property type="entry name" value="CID_dom"/>
</dbReference>
<feature type="compositionally biased region" description="Polar residues" evidence="2">
    <location>
        <begin position="146"/>
        <end position="155"/>
    </location>
</feature>
<feature type="region of interest" description="Disordered" evidence="2">
    <location>
        <begin position="1"/>
        <end position="161"/>
    </location>
</feature>
<feature type="compositionally biased region" description="Pro residues" evidence="2">
    <location>
        <begin position="1"/>
        <end position="10"/>
    </location>
</feature>
<dbReference type="InterPro" id="IPR035967">
    <property type="entry name" value="SWAP/Surp_sf"/>
</dbReference>
<feature type="compositionally biased region" description="Basic and acidic residues" evidence="2">
    <location>
        <begin position="25"/>
        <end position="42"/>
    </location>
</feature>
<feature type="region of interest" description="Disordered" evidence="2">
    <location>
        <begin position="736"/>
        <end position="794"/>
    </location>
</feature>
<evidence type="ECO:0000313" key="4">
    <source>
        <dbReference type="EMBL" id="KAF4595595.1"/>
    </source>
</evidence>
<name>A0A8H4QDK4_9HYPO</name>
<protein>
    <submittedName>
        <fullName evidence="4">Coatamer subunit protein</fullName>
    </submittedName>
</protein>
<reference evidence="4 5" key="1">
    <citation type="journal article" date="2020" name="G3 (Bethesda)">
        <title>Genetic Underpinnings of Host Manipulation by Ophiocordyceps as Revealed by Comparative Transcriptomics.</title>
        <authorList>
            <person name="Will I."/>
            <person name="Das B."/>
            <person name="Trinh T."/>
            <person name="Brachmann A."/>
            <person name="Ohm R.A."/>
            <person name="de Bekker C."/>
        </authorList>
    </citation>
    <scope>NUCLEOTIDE SEQUENCE [LARGE SCALE GENOMIC DNA]</scope>
    <source>
        <strain evidence="4 5">EC05</strain>
    </source>
</reference>
<feature type="region of interest" description="Disordered" evidence="2">
    <location>
        <begin position="439"/>
        <end position="462"/>
    </location>
</feature>
<dbReference type="GO" id="GO:0006396">
    <property type="term" value="P:RNA processing"/>
    <property type="evidence" value="ECO:0007669"/>
    <property type="project" value="InterPro"/>
</dbReference>
<feature type="region of interest" description="Disordered" evidence="2">
    <location>
        <begin position="675"/>
        <end position="722"/>
    </location>
</feature>
<accession>A0A8H4QDK4</accession>
<dbReference type="Gene3D" id="1.10.10.790">
    <property type="entry name" value="Surp module"/>
    <property type="match status" value="1"/>
</dbReference>
<dbReference type="InterPro" id="IPR008942">
    <property type="entry name" value="ENTH_VHS"/>
</dbReference>
<dbReference type="Pfam" id="PF01805">
    <property type="entry name" value="Surp"/>
    <property type="match status" value="1"/>
</dbReference>
<proteinExistence type="predicted"/>
<keyword evidence="1" id="KW-0694">RNA-binding</keyword>
<dbReference type="InterPro" id="IPR000061">
    <property type="entry name" value="Surp"/>
</dbReference>
<keyword evidence="5" id="KW-1185">Reference proteome</keyword>
<feature type="compositionally biased region" description="Polar residues" evidence="2">
    <location>
        <begin position="113"/>
        <end position="122"/>
    </location>
</feature>
<evidence type="ECO:0000259" key="3">
    <source>
        <dbReference type="PROSITE" id="PS51391"/>
    </source>
</evidence>
<gene>
    <name evidence="4" type="ORF">GQ602_001208</name>
</gene>
<dbReference type="SUPFAM" id="SSF109905">
    <property type="entry name" value="Surp module (SWAP domain)"/>
    <property type="match status" value="1"/>
</dbReference>
<dbReference type="Gene3D" id="1.25.40.90">
    <property type="match status" value="1"/>
</dbReference>
<feature type="domain" description="CID" evidence="3">
    <location>
        <begin position="466"/>
        <end position="647"/>
    </location>
</feature>
<dbReference type="PROSITE" id="PS51391">
    <property type="entry name" value="CID"/>
    <property type="match status" value="1"/>
</dbReference>
<dbReference type="AlphaFoldDB" id="A0A8H4QDK4"/>
<dbReference type="PANTHER" id="PTHR23140">
    <property type="entry name" value="RNA PROCESSING PROTEIN LD23810P"/>
    <property type="match status" value="1"/>
</dbReference>
<feature type="compositionally biased region" description="Acidic residues" evidence="2">
    <location>
        <begin position="699"/>
        <end position="722"/>
    </location>
</feature>
<dbReference type="GO" id="GO:0003723">
    <property type="term" value="F:RNA binding"/>
    <property type="evidence" value="ECO:0007669"/>
    <property type="project" value="UniProtKB-KW"/>
</dbReference>
<dbReference type="EMBL" id="JAACLJ010000001">
    <property type="protein sequence ID" value="KAF4595595.1"/>
    <property type="molecule type" value="Genomic_DNA"/>
</dbReference>
<dbReference type="GO" id="GO:0005634">
    <property type="term" value="C:nucleus"/>
    <property type="evidence" value="ECO:0007669"/>
    <property type="project" value="TreeGrafter"/>
</dbReference>
<dbReference type="PANTHER" id="PTHR23140:SF0">
    <property type="entry name" value="U2 SNRNP-ASSOCIATED SURP MOTIF-CONTAINING PROTEIN"/>
    <property type="match status" value="1"/>
</dbReference>
<evidence type="ECO:0000313" key="5">
    <source>
        <dbReference type="Proteomes" id="UP000562929"/>
    </source>
</evidence>
<sequence length="794" mass="87357">MSSGKPPPDFPDVEAKLAKPVKQSAFERAKAEAEAKRKRDEAETAAVYKEFVRSFENDDDEDDDRRRSGLPPQRPRHHFGGPPSSGLATGKRHFAMSSSKKSGPGTLGPAPSSFGTKRSFNEYSRGGRDQRGRLTGPHQDVGKGTISISEAFNNGSDDEDQVQRAAMERAELKAIAKAQLKLSNMPPGTSPAAIKALIPETLTVDAVKIEPPTGPSSDRRRTNAIVTLSRESPGSALDAAVSTLQNRYLGYGFYLSIHRHLSSAVSLASTVSASLPSSSAVLQPFGAKMVEQKPMPHKQGGPHGYHRGFAPPSTYHHAGGGGRVERFHVPVAAPDDIRLLRLIHTTVERVLEHGPEFEALLMSRPEVQREEKWAWLWDSRSAGGVWYRWRLWQLTTGYKANPKREPHVGIFEDSPPWQVPEPLPFEFVSQLDEFVSDADYNSSDDEDMDRDGNRENNASDLERPFLAPLDKAKLVHLLARLPVSLTKLRKGDLARITSFALMHADRGPTEVVDLIVSNIGKPFALTGANTENNTETRQVTEEGAATEGLDTSTASLIGLYVVSDILSSSSTTVFRHAWRFRGLFEKALRDFQVFEFLGIMPEKQGWGRMRAEKWKRSIRLVLNFWEGWCVFQGKAFEHFVSAFEKPPSVKTDDASSKEKLEARAKVEEAVERKVEVVQEQKGSTMGEDANDVKKRESMNDGDDVMGEPVDDEDDDDDVMGEPISEEEMKSIMAAMQNGGAQAHDAAEGAHATAGQESQQGVESGADAEPQGGRAPKRMRAVDMFAAESDDSEGK</sequence>